<dbReference type="AlphaFoldDB" id="A0A497E3R6"/>
<keyword evidence="5 6" id="KW-0472">Membrane</keyword>
<dbReference type="GO" id="GO:0005886">
    <property type="term" value="C:plasma membrane"/>
    <property type="evidence" value="ECO:0007669"/>
    <property type="project" value="UniProtKB-SubCell"/>
</dbReference>
<dbReference type="PANTHER" id="PTHR32196">
    <property type="entry name" value="ABC TRANSPORTER PERMEASE PROTEIN YPHD-RELATED-RELATED"/>
    <property type="match status" value="1"/>
</dbReference>
<dbReference type="GO" id="GO:0022857">
    <property type="term" value="F:transmembrane transporter activity"/>
    <property type="evidence" value="ECO:0007669"/>
    <property type="project" value="InterPro"/>
</dbReference>
<feature type="transmembrane region" description="Helical" evidence="6">
    <location>
        <begin position="246"/>
        <end position="264"/>
    </location>
</feature>
<keyword evidence="3 6" id="KW-0812">Transmembrane</keyword>
<reference evidence="7 8" key="1">
    <citation type="submission" date="2018-06" db="EMBL/GenBank/DDBJ databases">
        <title>Extensive metabolic versatility and redundancy in microbially diverse, dynamic hydrothermal sediments.</title>
        <authorList>
            <person name="Dombrowski N."/>
            <person name="Teske A."/>
            <person name="Baker B.J."/>
        </authorList>
    </citation>
    <scope>NUCLEOTIDE SEQUENCE [LARGE SCALE GENOMIC DNA]</scope>
    <source>
        <strain evidence="7">B47_G16</strain>
    </source>
</reference>
<comment type="caution">
    <text evidence="7">The sequence shown here is derived from an EMBL/GenBank/DDBJ whole genome shotgun (WGS) entry which is preliminary data.</text>
</comment>
<accession>A0A497E3R6</accession>
<feature type="transmembrane region" description="Helical" evidence="6">
    <location>
        <begin position="95"/>
        <end position="116"/>
    </location>
</feature>
<feature type="transmembrane region" description="Helical" evidence="6">
    <location>
        <begin position="214"/>
        <end position="234"/>
    </location>
</feature>
<comment type="subcellular location">
    <subcellularLocation>
        <location evidence="1">Cell membrane</location>
        <topology evidence="1">Multi-pass membrane protein</topology>
    </subcellularLocation>
</comment>
<evidence type="ECO:0008006" key="9">
    <source>
        <dbReference type="Google" id="ProtNLM"/>
    </source>
</evidence>
<proteinExistence type="predicted"/>
<gene>
    <name evidence="7" type="ORF">DRJ00_04935</name>
</gene>
<feature type="transmembrane region" description="Helical" evidence="6">
    <location>
        <begin position="70"/>
        <end position="89"/>
    </location>
</feature>
<evidence type="ECO:0000313" key="8">
    <source>
        <dbReference type="Proteomes" id="UP000279422"/>
    </source>
</evidence>
<dbReference type="EMBL" id="QMPZ01000060">
    <property type="protein sequence ID" value="RLE09144.1"/>
    <property type="molecule type" value="Genomic_DNA"/>
</dbReference>
<feature type="transmembrane region" description="Helical" evidence="6">
    <location>
        <begin position="43"/>
        <end position="63"/>
    </location>
</feature>
<evidence type="ECO:0000256" key="6">
    <source>
        <dbReference type="SAM" id="Phobius"/>
    </source>
</evidence>
<feature type="transmembrane region" description="Helical" evidence="6">
    <location>
        <begin position="161"/>
        <end position="183"/>
    </location>
</feature>
<dbReference type="Proteomes" id="UP000279422">
    <property type="component" value="Unassembled WGS sequence"/>
</dbReference>
<evidence type="ECO:0000256" key="5">
    <source>
        <dbReference type="ARBA" id="ARBA00023136"/>
    </source>
</evidence>
<dbReference type="CDD" id="cd06579">
    <property type="entry name" value="TM_PBP1_transp_AraH_like"/>
    <property type="match status" value="1"/>
</dbReference>
<evidence type="ECO:0000256" key="4">
    <source>
        <dbReference type="ARBA" id="ARBA00022989"/>
    </source>
</evidence>
<evidence type="ECO:0000313" key="7">
    <source>
        <dbReference type="EMBL" id="RLE09144.1"/>
    </source>
</evidence>
<feature type="transmembrane region" description="Helical" evidence="6">
    <location>
        <begin position="296"/>
        <end position="315"/>
    </location>
</feature>
<dbReference type="Pfam" id="PF02653">
    <property type="entry name" value="BPD_transp_2"/>
    <property type="match status" value="1"/>
</dbReference>
<name>A0A497E3R6_UNCAE</name>
<feature type="transmembrane region" description="Helical" evidence="6">
    <location>
        <begin position="123"/>
        <end position="141"/>
    </location>
</feature>
<organism evidence="7 8">
    <name type="scientific">Aerophobetes bacterium</name>
    <dbReference type="NCBI Taxonomy" id="2030807"/>
    <lineage>
        <taxon>Bacteria</taxon>
        <taxon>Candidatus Aerophobota</taxon>
    </lineage>
</organism>
<evidence type="ECO:0000256" key="3">
    <source>
        <dbReference type="ARBA" id="ARBA00022692"/>
    </source>
</evidence>
<keyword evidence="2" id="KW-1003">Cell membrane</keyword>
<dbReference type="InterPro" id="IPR001851">
    <property type="entry name" value="ABC_transp_permease"/>
</dbReference>
<feature type="transmembrane region" description="Helical" evidence="6">
    <location>
        <begin position="271"/>
        <end position="290"/>
    </location>
</feature>
<sequence>MNWRKIQLFMLDRFMWIIAIAGYILFILLSPDLFFNLSTVVDIFLVYTGYGILAIATGICLLSGSMDLSLPAIGGFAGVFIVEFGEVWFPDAPGILLLLLPLIIGAASGAINGLIISKTGVHSFFVTLATTFLFIGARKAIRPGTLWIRHSQILLISERKIIGQVSFSIVFLVGIVILIWLILNHTRTGVRIYAIGGGSDAARMMGINVGNMRLLVHTIAGMFAGLSGLIFVGDVGATSPYMMDEWLFWIFAMTILGGIAIEGGRGNIENVIAGMFFIGTVDMGAHMLGITPVARVHLTIGILILMGIIMNSIIVKMKDRLLIPS</sequence>
<protein>
    <recommendedName>
        <fullName evidence="9">ABC transporter permease</fullName>
    </recommendedName>
</protein>
<feature type="transmembrane region" description="Helical" evidence="6">
    <location>
        <begin position="14"/>
        <end position="31"/>
    </location>
</feature>
<keyword evidence="4 6" id="KW-1133">Transmembrane helix</keyword>
<evidence type="ECO:0000256" key="2">
    <source>
        <dbReference type="ARBA" id="ARBA00022475"/>
    </source>
</evidence>
<evidence type="ECO:0000256" key="1">
    <source>
        <dbReference type="ARBA" id="ARBA00004651"/>
    </source>
</evidence>